<evidence type="ECO:0000313" key="3">
    <source>
        <dbReference type="Proteomes" id="UP000093757"/>
    </source>
</evidence>
<keyword evidence="1" id="KW-0732">Signal</keyword>
<reference evidence="2 3" key="1">
    <citation type="submission" date="2016-06" db="EMBL/GenBank/DDBJ databases">
        <authorList>
            <person name="Kjaerup R.B."/>
            <person name="Dalgaard T.S."/>
            <person name="Juul-Madsen H.R."/>
        </authorList>
    </citation>
    <scope>NUCLEOTIDE SEQUENCE [LARGE SCALE GENOMIC DNA]</scope>
    <source>
        <strain evidence="2 3">1245752.6</strain>
    </source>
</reference>
<organism evidence="2 3">
    <name type="scientific">Mycobacterium gordonae</name>
    <dbReference type="NCBI Taxonomy" id="1778"/>
    <lineage>
        <taxon>Bacteria</taxon>
        <taxon>Bacillati</taxon>
        <taxon>Actinomycetota</taxon>
        <taxon>Actinomycetes</taxon>
        <taxon>Mycobacteriales</taxon>
        <taxon>Mycobacteriaceae</taxon>
        <taxon>Mycobacterium</taxon>
    </lineage>
</organism>
<feature type="signal peptide" evidence="1">
    <location>
        <begin position="1"/>
        <end position="28"/>
    </location>
</feature>
<name>A0A1A6BKR5_MYCGO</name>
<feature type="chain" id="PRO_5008342932" description="Serine/threonine protein kinase" evidence="1">
    <location>
        <begin position="29"/>
        <end position="221"/>
    </location>
</feature>
<gene>
    <name evidence="2" type="ORF">A9W98_12330</name>
</gene>
<dbReference type="Proteomes" id="UP000093757">
    <property type="component" value="Unassembled WGS sequence"/>
</dbReference>
<sequence length="221" mass="23382">MSFMLRALPLAATLLVTTALGAAPRASADPLADLMRMLPSGYSSDSCKPATSKVALAAVECQDNSVPDGPTYATYTLYRDYNGMYDAFTAGLKSPTWAPATCPGKQSSDPAAVLGSDGKQYGFIACGRGTGADWQAKDGAVAWTRNADHFLGVAYVGYQGQAYPASLFNWVRAQQIESDCAASGGKYTAWHGDAGIDYSNCCFQDHCDEYVDGTYQGRSPG</sequence>
<protein>
    <recommendedName>
        <fullName evidence="4">Serine/threonine protein kinase</fullName>
    </recommendedName>
</protein>
<proteinExistence type="predicted"/>
<evidence type="ECO:0000313" key="2">
    <source>
        <dbReference type="EMBL" id="OBS02942.1"/>
    </source>
</evidence>
<evidence type="ECO:0000256" key="1">
    <source>
        <dbReference type="SAM" id="SignalP"/>
    </source>
</evidence>
<comment type="caution">
    <text evidence="2">The sequence shown here is derived from an EMBL/GenBank/DDBJ whole genome shotgun (WGS) entry which is preliminary data.</text>
</comment>
<evidence type="ECO:0008006" key="4">
    <source>
        <dbReference type="Google" id="ProtNLM"/>
    </source>
</evidence>
<dbReference type="RefSeq" id="WP_065132943.1">
    <property type="nucleotide sequence ID" value="NZ_MAEM01000123.1"/>
</dbReference>
<dbReference type="AlphaFoldDB" id="A0A1A6BKR5"/>
<dbReference type="EMBL" id="MAEM01000123">
    <property type="protein sequence ID" value="OBS02942.1"/>
    <property type="molecule type" value="Genomic_DNA"/>
</dbReference>
<accession>A0A1A6BKR5</accession>